<keyword evidence="6 13" id="KW-0812">Transmembrane</keyword>
<evidence type="ECO:0000256" key="6">
    <source>
        <dbReference type="ARBA" id="ARBA00022692"/>
    </source>
</evidence>
<dbReference type="EC" id="2.7.13.3" evidence="3"/>
<organism evidence="15 16">
    <name type="scientific">Eiseniibacteriota bacterium</name>
    <dbReference type="NCBI Taxonomy" id="2212470"/>
    <lineage>
        <taxon>Bacteria</taxon>
        <taxon>Candidatus Eiseniibacteriota</taxon>
    </lineage>
</organism>
<evidence type="ECO:0000256" key="7">
    <source>
        <dbReference type="ARBA" id="ARBA00022741"/>
    </source>
</evidence>
<feature type="transmembrane region" description="Helical" evidence="13">
    <location>
        <begin position="79"/>
        <end position="100"/>
    </location>
</feature>
<dbReference type="InterPro" id="IPR003018">
    <property type="entry name" value="GAF"/>
</dbReference>
<protein>
    <recommendedName>
        <fullName evidence="3">histidine kinase</fullName>
        <ecNumber evidence="3">2.7.13.3</ecNumber>
    </recommendedName>
</protein>
<dbReference type="InterPro" id="IPR003594">
    <property type="entry name" value="HATPase_dom"/>
</dbReference>
<evidence type="ECO:0000256" key="13">
    <source>
        <dbReference type="SAM" id="Phobius"/>
    </source>
</evidence>
<evidence type="ECO:0000259" key="14">
    <source>
        <dbReference type="PROSITE" id="PS50109"/>
    </source>
</evidence>
<dbReference type="SUPFAM" id="SSF55781">
    <property type="entry name" value="GAF domain-like"/>
    <property type="match status" value="1"/>
</dbReference>
<dbReference type="InterPro" id="IPR036890">
    <property type="entry name" value="HATPase_C_sf"/>
</dbReference>
<evidence type="ECO:0000313" key="15">
    <source>
        <dbReference type="EMBL" id="TMQ62825.1"/>
    </source>
</evidence>
<dbReference type="Gene3D" id="1.10.287.130">
    <property type="match status" value="1"/>
</dbReference>
<dbReference type="PANTHER" id="PTHR45569">
    <property type="entry name" value="SENSOR PROTEIN KDPD"/>
    <property type="match status" value="1"/>
</dbReference>
<dbReference type="InterPro" id="IPR005467">
    <property type="entry name" value="His_kinase_dom"/>
</dbReference>
<gene>
    <name evidence="15" type="ORF">E6K78_11130</name>
</gene>
<dbReference type="EMBL" id="VBOY01000122">
    <property type="protein sequence ID" value="TMQ62825.1"/>
    <property type="molecule type" value="Genomic_DNA"/>
</dbReference>
<dbReference type="GO" id="GO:0005524">
    <property type="term" value="F:ATP binding"/>
    <property type="evidence" value="ECO:0007669"/>
    <property type="project" value="UniProtKB-KW"/>
</dbReference>
<evidence type="ECO:0000256" key="4">
    <source>
        <dbReference type="ARBA" id="ARBA00022553"/>
    </source>
</evidence>
<dbReference type="Gene3D" id="3.30.565.10">
    <property type="entry name" value="Histidine kinase-like ATPase, C-terminal domain"/>
    <property type="match status" value="1"/>
</dbReference>
<evidence type="ECO:0000256" key="8">
    <source>
        <dbReference type="ARBA" id="ARBA00022777"/>
    </source>
</evidence>
<dbReference type="Pfam" id="PF02518">
    <property type="entry name" value="HATPase_c"/>
    <property type="match status" value="1"/>
</dbReference>
<evidence type="ECO:0000256" key="12">
    <source>
        <dbReference type="ARBA" id="ARBA00023136"/>
    </source>
</evidence>
<comment type="caution">
    <text evidence="15">The sequence shown here is derived from an EMBL/GenBank/DDBJ whole genome shotgun (WGS) entry which is preliminary data.</text>
</comment>
<dbReference type="SUPFAM" id="SSF47384">
    <property type="entry name" value="Homodimeric domain of signal transducing histidine kinase"/>
    <property type="match status" value="1"/>
</dbReference>
<dbReference type="GO" id="GO:0005886">
    <property type="term" value="C:plasma membrane"/>
    <property type="evidence" value="ECO:0007669"/>
    <property type="project" value="TreeGrafter"/>
</dbReference>
<dbReference type="CDD" id="cd00082">
    <property type="entry name" value="HisKA"/>
    <property type="match status" value="1"/>
</dbReference>
<dbReference type="PROSITE" id="PS50109">
    <property type="entry name" value="HIS_KIN"/>
    <property type="match status" value="1"/>
</dbReference>
<feature type="non-terminal residue" evidence="15">
    <location>
        <position position="1"/>
    </location>
</feature>
<dbReference type="PANTHER" id="PTHR45569:SF1">
    <property type="entry name" value="SENSOR PROTEIN KDPD"/>
    <property type="match status" value="1"/>
</dbReference>
<keyword evidence="12 13" id="KW-0472">Membrane</keyword>
<keyword evidence="4" id="KW-0597">Phosphoprotein</keyword>
<dbReference type="InterPro" id="IPR004358">
    <property type="entry name" value="Sig_transdc_His_kin-like_C"/>
</dbReference>
<comment type="catalytic activity">
    <reaction evidence="1">
        <text>ATP + protein L-histidine = ADP + protein N-phospho-L-histidine.</text>
        <dbReference type="EC" id="2.7.13.3"/>
    </reaction>
</comment>
<dbReference type="Gene3D" id="3.30.450.40">
    <property type="match status" value="1"/>
</dbReference>
<dbReference type="GO" id="GO:0042802">
    <property type="term" value="F:identical protein binding"/>
    <property type="evidence" value="ECO:0007669"/>
    <property type="project" value="UniProtKB-ARBA"/>
</dbReference>
<dbReference type="GO" id="GO:0000155">
    <property type="term" value="F:phosphorelay sensor kinase activity"/>
    <property type="evidence" value="ECO:0007669"/>
    <property type="project" value="InterPro"/>
</dbReference>
<keyword evidence="7" id="KW-0547">Nucleotide-binding</keyword>
<keyword evidence="9" id="KW-0067">ATP-binding</keyword>
<evidence type="ECO:0000256" key="10">
    <source>
        <dbReference type="ARBA" id="ARBA00022989"/>
    </source>
</evidence>
<evidence type="ECO:0000256" key="9">
    <source>
        <dbReference type="ARBA" id="ARBA00022840"/>
    </source>
</evidence>
<dbReference type="InterPro" id="IPR036097">
    <property type="entry name" value="HisK_dim/P_sf"/>
</dbReference>
<keyword evidence="10 13" id="KW-1133">Transmembrane helix</keyword>
<dbReference type="InterPro" id="IPR003661">
    <property type="entry name" value="HisK_dim/P_dom"/>
</dbReference>
<evidence type="ECO:0000256" key="2">
    <source>
        <dbReference type="ARBA" id="ARBA00004141"/>
    </source>
</evidence>
<dbReference type="FunFam" id="3.30.565.10:FF:000042">
    <property type="entry name" value="Two-component sensor histidine kinase KdpD"/>
    <property type="match status" value="1"/>
</dbReference>
<evidence type="ECO:0000313" key="16">
    <source>
        <dbReference type="Proteomes" id="UP000316609"/>
    </source>
</evidence>
<keyword evidence="8" id="KW-0418">Kinase</keyword>
<keyword evidence="11" id="KW-0902">Two-component regulatory system</keyword>
<dbReference type="InterPro" id="IPR052023">
    <property type="entry name" value="Histidine_kinase_KdpD"/>
</dbReference>
<evidence type="ECO:0000256" key="11">
    <source>
        <dbReference type="ARBA" id="ARBA00023012"/>
    </source>
</evidence>
<dbReference type="Proteomes" id="UP000316609">
    <property type="component" value="Unassembled WGS sequence"/>
</dbReference>
<dbReference type="Pfam" id="PF13492">
    <property type="entry name" value="GAF_3"/>
    <property type="match status" value="1"/>
</dbReference>
<reference evidence="15 16" key="1">
    <citation type="journal article" date="2019" name="Nat. Microbiol.">
        <title>Mediterranean grassland soil C-N compound turnover is dependent on rainfall and depth, and is mediated by genomically divergent microorganisms.</title>
        <authorList>
            <person name="Diamond S."/>
            <person name="Andeer P.F."/>
            <person name="Li Z."/>
            <person name="Crits-Christoph A."/>
            <person name="Burstein D."/>
            <person name="Anantharaman K."/>
            <person name="Lane K.R."/>
            <person name="Thomas B.C."/>
            <person name="Pan C."/>
            <person name="Northen T.R."/>
            <person name="Banfield J.F."/>
        </authorList>
    </citation>
    <scope>NUCLEOTIDE SEQUENCE [LARGE SCALE GENOMIC DNA]</scope>
    <source>
        <strain evidence="15">WS_8</strain>
    </source>
</reference>
<dbReference type="Gene3D" id="1.20.120.620">
    <property type="entry name" value="Backbone structure of the membrane domain of e. Coli histidine kinase receptor kdpd"/>
    <property type="match status" value="1"/>
</dbReference>
<feature type="domain" description="Histidine kinase" evidence="14">
    <location>
        <begin position="279"/>
        <end position="494"/>
    </location>
</feature>
<accession>A0A538TGR4</accession>
<dbReference type="AlphaFoldDB" id="A0A538TGR4"/>
<dbReference type="Pfam" id="PF00512">
    <property type="entry name" value="HisKA"/>
    <property type="match status" value="1"/>
</dbReference>
<dbReference type="InterPro" id="IPR025201">
    <property type="entry name" value="KdpD_TM"/>
</dbReference>
<name>A0A538TGR4_UNCEI</name>
<dbReference type="InterPro" id="IPR038318">
    <property type="entry name" value="KdpD_sf"/>
</dbReference>
<sequence length="513" mass="54956">GWAAAGTLGAVGACTAIAALIQRHFDLSNLTMVYLLGVVIVGIAFGRGAAIAAAILSVAVFDFVFVPPRYTFRVADTQYLVTFVVMLVVAIVIGTLTARLREQFEGARMRERRTAALYHLSHDLAVRSTAADVLEAAVDRIAHVLEARVAAYVPQGSNNLRLAAGDGGLIADEAERTAARNAYDDGRTTGFEAQLGSGTQREGQAGLHIPLQAGANVLGVLSLLPMDPAAFREPARQRLLRALVDQTALALERCRLGEEAHQARMQVETERARNALLSSVSHDLRTPLAAITGAASNLRDDQGTLSEPTRRELADTISEEAQRLNRLIGNLLDMTRLESGTLRVKKEWVSLEEVVGAALARLGAQLDGRPVRLALPEDRPLVPLDDVLFEQVVFNLVENANKYSPPGEPVEVSAEIQEQTLRFAVADRGTGFGPGEELRVFEKFYRGLGTAGQPGAGLGLAISKGIVEAHSGRIEAENRPLGGATFTVWLPIEGEAPRIDEEPFEATPGMSAG</sequence>
<dbReference type="InterPro" id="IPR029016">
    <property type="entry name" value="GAF-like_dom_sf"/>
</dbReference>
<evidence type="ECO:0000256" key="1">
    <source>
        <dbReference type="ARBA" id="ARBA00000085"/>
    </source>
</evidence>
<dbReference type="CDD" id="cd00075">
    <property type="entry name" value="HATPase"/>
    <property type="match status" value="1"/>
</dbReference>
<dbReference type="PRINTS" id="PR00344">
    <property type="entry name" value="BCTRLSENSOR"/>
</dbReference>
<comment type="subcellular location">
    <subcellularLocation>
        <location evidence="2">Membrane</location>
        <topology evidence="2">Multi-pass membrane protein</topology>
    </subcellularLocation>
</comment>
<dbReference type="FunFam" id="1.10.287.130:FF:000001">
    <property type="entry name" value="Two-component sensor histidine kinase"/>
    <property type="match status" value="1"/>
</dbReference>
<proteinExistence type="predicted"/>
<keyword evidence="5" id="KW-0808">Transferase</keyword>
<dbReference type="Pfam" id="PF13493">
    <property type="entry name" value="DUF4118"/>
    <property type="match status" value="1"/>
</dbReference>
<dbReference type="SMART" id="SM00387">
    <property type="entry name" value="HATPase_c"/>
    <property type="match status" value="1"/>
</dbReference>
<dbReference type="SMART" id="SM00388">
    <property type="entry name" value="HisKA"/>
    <property type="match status" value="1"/>
</dbReference>
<evidence type="ECO:0000256" key="5">
    <source>
        <dbReference type="ARBA" id="ARBA00022679"/>
    </source>
</evidence>
<dbReference type="SUPFAM" id="SSF55874">
    <property type="entry name" value="ATPase domain of HSP90 chaperone/DNA topoisomerase II/histidine kinase"/>
    <property type="match status" value="1"/>
</dbReference>
<evidence type="ECO:0000256" key="3">
    <source>
        <dbReference type="ARBA" id="ARBA00012438"/>
    </source>
</evidence>
<feature type="transmembrane region" description="Helical" evidence="13">
    <location>
        <begin position="34"/>
        <end position="67"/>
    </location>
</feature>